<gene>
    <name evidence="2" type="ORF">PCLFYP37_01640</name>
</gene>
<dbReference type="EMBL" id="CACRUT010000011">
    <property type="protein sequence ID" value="VYT98700.1"/>
    <property type="molecule type" value="Genomic_DNA"/>
</dbReference>
<organism evidence="2">
    <name type="scientific">Paraprevotella clara</name>
    <dbReference type="NCBI Taxonomy" id="454154"/>
    <lineage>
        <taxon>Bacteria</taxon>
        <taxon>Pseudomonadati</taxon>
        <taxon>Bacteroidota</taxon>
        <taxon>Bacteroidia</taxon>
        <taxon>Bacteroidales</taxon>
        <taxon>Prevotellaceae</taxon>
        <taxon>Paraprevotella</taxon>
    </lineage>
</organism>
<reference evidence="2" key="1">
    <citation type="submission" date="2019-11" db="EMBL/GenBank/DDBJ databases">
        <authorList>
            <person name="Feng L."/>
        </authorList>
    </citation>
    <scope>NUCLEOTIDE SEQUENCE</scope>
    <source>
        <strain evidence="2">PclaraLFYP37</strain>
    </source>
</reference>
<name>A0A6N3B9J9_9BACT</name>
<sequence length="1204" mass="131245">MKSKLLFTAALMSAASLASQETYGAKGIVTDKSVYEYAMGRLLADAKDGQVDVSGWVMRNAKMSILSAGMYDGQMGWKTDVTGGNFRIYAIPNDPNNKDVILGDCPSPNGVERWQGNGYHYEANTKIIYQDTKLPQGKYTVVMWAECQNLGDHTLKDGMQVFANENTADITTGYTMKKYELKEVVVREDGLLSLGIKTGEIGSDNNHIVLSAVSILADQSIVDAVNRENPMDMTGAMANALCTEGYGWDRNALNESRFYNMENPELNNDVYSGKGIEYWTDNNAPTKNADLIWQEIKGLPAGSYRVTAVAMGRAQGNDNVCAEGLYLFANSGQEAVSTNVWGEVSVVGTVAEGTLRIGLRAGGNNGNNWLAISRVKVEYIGEDMGAMADALKEKVEEAHTLAKNLEGQVPTAYLDELGAVKEESYTTSEEYAAAIAQIANLIAEVNVVKVDFAAKFLNTKEYAEYLKGVVLADDVVKGELQSAIEATSAKALASKDKEVWTAVGNELLGSCKAFYDKGNGLADGVANLDVTPLMVVNPGFEDNTMDGWGCNEKPDMSHGMPFFGFNTHWAPTLDFYQEIDVPNGLYRVSVQEHATIGDKTDLYIQSSEARATAKMNWNHGGSVEQAVVDWAADKERNRAEAGNVLVVDGKVRIGVNVHKSEARLQLFFDNFRLTLVNDGAQEIQGLYDAKLAEAQAIDEAYLPEKLQAALKQAIEMPVATLDERYAAYNALKQAVEECASVVGISKDITGLLEECSIYKENSTADQETVNAFEIAIKTAEGYVQLETVEELQTCYEALENARRTFVQSATPMGEHQFDMTFMLKNPDVTGKPKASVSDFGWVSCTNSWSNNFKNNNEPSQFYESYQGTEFTPSTWVLYQEVNVPAGQYEITLRAFGNRANIGGEGQLKAAVYAGEKQGDWVENGKTLDKVYNVSFFQATESVLKLGVKTEEGNLANWIGCNDMKLYKVAPRAEALALDETGAYDVKADMYADVTLQRKLVAGKWNTFCVPFALTAKQIEANKLGEVRRLSGMQASGEGITLDFDKVDAVESGVPYLVKPEEVVTEIKADGVMVSAKQPEAFPMNLVLMTGNYDATTVPQGAYFIKDDMFYLADQADKVSLKGFRAYINVDSESPVAGVNRLLIDIDGSVTSVGEVLGNTAEDGGKMVDVFTLSGVKVKAGVKKAEALSGLERGIYIVGGKKVIK</sequence>
<protein>
    <submittedName>
        <fullName evidence="2">Uncharacterized protein</fullName>
    </submittedName>
</protein>
<evidence type="ECO:0000256" key="1">
    <source>
        <dbReference type="SAM" id="SignalP"/>
    </source>
</evidence>
<feature type="signal peptide" evidence="1">
    <location>
        <begin position="1"/>
        <end position="18"/>
    </location>
</feature>
<dbReference type="RefSeq" id="WP_412443223.1">
    <property type="nucleotide sequence ID" value="NZ_CACRUT010000011.1"/>
</dbReference>
<feature type="chain" id="PRO_5026661630" evidence="1">
    <location>
        <begin position="19"/>
        <end position="1204"/>
    </location>
</feature>
<dbReference type="Gene3D" id="2.60.120.260">
    <property type="entry name" value="Galactose-binding domain-like"/>
    <property type="match status" value="3"/>
</dbReference>
<evidence type="ECO:0000313" key="2">
    <source>
        <dbReference type="EMBL" id="VYT98700.1"/>
    </source>
</evidence>
<dbReference type="AlphaFoldDB" id="A0A6N3B9J9"/>
<accession>A0A6N3B9J9</accession>
<keyword evidence="1" id="KW-0732">Signal</keyword>
<proteinExistence type="predicted"/>